<feature type="compositionally biased region" description="Polar residues" evidence="1">
    <location>
        <begin position="258"/>
        <end position="275"/>
    </location>
</feature>
<feature type="compositionally biased region" description="Low complexity" evidence="1">
    <location>
        <begin position="196"/>
        <end position="219"/>
    </location>
</feature>
<protein>
    <submittedName>
        <fullName evidence="3">Uncharacterized protein</fullName>
    </submittedName>
</protein>
<dbReference type="AlphaFoldDB" id="A0A8H8RMA3"/>
<feature type="region of interest" description="Disordered" evidence="1">
    <location>
        <begin position="144"/>
        <end position="177"/>
    </location>
</feature>
<keyword evidence="4" id="KW-1185">Reference proteome</keyword>
<evidence type="ECO:0000256" key="1">
    <source>
        <dbReference type="SAM" id="MobiDB-lite"/>
    </source>
</evidence>
<feature type="region of interest" description="Disordered" evidence="1">
    <location>
        <begin position="196"/>
        <end position="222"/>
    </location>
</feature>
<feature type="region of interest" description="Disordered" evidence="1">
    <location>
        <begin position="299"/>
        <end position="329"/>
    </location>
</feature>
<organism evidence="3 4">
    <name type="scientific">Lachnellula subtilissima</name>
    <dbReference type="NCBI Taxonomy" id="602034"/>
    <lineage>
        <taxon>Eukaryota</taxon>
        <taxon>Fungi</taxon>
        <taxon>Dikarya</taxon>
        <taxon>Ascomycota</taxon>
        <taxon>Pezizomycotina</taxon>
        <taxon>Leotiomycetes</taxon>
        <taxon>Helotiales</taxon>
        <taxon>Lachnaceae</taxon>
        <taxon>Lachnellula</taxon>
    </lineage>
</organism>
<feature type="transmembrane region" description="Helical" evidence="2">
    <location>
        <begin position="612"/>
        <end position="630"/>
    </location>
</feature>
<comment type="caution">
    <text evidence="3">The sequence shown here is derived from an EMBL/GenBank/DDBJ whole genome shotgun (WGS) entry which is preliminary data.</text>
</comment>
<evidence type="ECO:0000313" key="4">
    <source>
        <dbReference type="Proteomes" id="UP000462212"/>
    </source>
</evidence>
<dbReference type="OrthoDB" id="5395975at2759"/>
<dbReference type="EMBL" id="QGMJ01000389">
    <property type="protein sequence ID" value="TVY36897.1"/>
    <property type="molecule type" value="Genomic_DNA"/>
</dbReference>
<sequence>MIMLLALNMVNPSDVEILVHITALSRGPDDARYRALAHAYLDFEPTRRHRIENDAPIDMEGMGEVEAQSQLLEELHQSTQEEPESEASYRPEEESAPSRVSFPYGYQHAPGFSQSLTSPQLSFDSVLDSPVFRPPNTWQQRLSQYDGSQEEENSGNPWPKAPSTIADSQPENDRSMAAVASPTTMLELILQQIDTSDGTSLGGTTSQRSSRSTRYCSQTIASSQDRLGDMTVSKMASSSPMPVIEEFHLGPEIQVARTSSADQMTNERSTASEAHTSLPKDKTIDSGAQLLPAISVNEISGTPSPALPRARPERYQTRSSSQSFGSVIPATSTPIISSFGREIRNEENDPAEASCSQLEVPATSTNGTISSPSLEDVSKMQSSGQVHSFEREIPPTATAPAIARFVQSTAPQKQHKSTLESQTNLPPATQEPNLQLKRKWPETIPESKNFSSSAPATAPSKSFPWSLRPQKKQHRDIGSSQSATISVRIPLSDTPDISMILPPSSQSISPWADKLEIRPGIPVTASTDTTPEMLITPDLSLLAFKMRIASLFRPAHQSRDLRPMERGYWLVNCEMWSTQIRADTWKRLGDFVGKSRVGWGVWCVRDEQCSMIRVYCWGVIVGHVYLLLVLSSGNKMNRTKASWMGGDGEPLIKMP</sequence>
<proteinExistence type="predicted"/>
<feature type="compositionally biased region" description="Polar residues" evidence="1">
    <location>
        <begin position="317"/>
        <end position="329"/>
    </location>
</feature>
<evidence type="ECO:0000313" key="3">
    <source>
        <dbReference type="EMBL" id="TVY36897.1"/>
    </source>
</evidence>
<keyword evidence="2" id="KW-0472">Membrane</keyword>
<feature type="region of interest" description="Disordered" evidence="1">
    <location>
        <begin position="355"/>
        <end position="375"/>
    </location>
</feature>
<feature type="compositionally biased region" description="Polar residues" evidence="1">
    <location>
        <begin position="419"/>
        <end position="433"/>
    </location>
</feature>
<keyword evidence="2" id="KW-1133">Transmembrane helix</keyword>
<reference evidence="3 4" key="1">
    <citation type="submission" date="2018-05" db="EMBL/GenBank/DDBJ databases">
        <title>Genome sequencing and assembly of the regulated plant pathogen Lachnellula willkommii and related sister species for the development of diagnostic species identification markers.</title>
        <authorList>
            <person name="Giroux E."/>
            <person name="Bilodeau G."/>
        </authorList>
    </citation>
    <scope>NUCLEOTIDE SEQUENCE [LARGE SCALE GENOMIC DNA]</scope>
    <source>
        <strain evidence="3 4">CBS 197.66</strain>
    </source>
</reference>
<keyword evidence="2" id="KW-0812">Transmembrane</keyword>
<feature type="region of interest" description="Disordered" evidence="1">
    <location>
        <begin position="76"/>
        <end position="104"/>
    </location>
</feature>
<dbReference type="Proteomes" id="UP000462212">
    <property type="component" value="Unassembled WGS sequence"/>
</dbReference>
<accession>A0A8H8RMA3</accession>
<gene>
    <name evidence="3" type="ORF">LSUB1_G005645</name>
</gene>
<name>A0A8H8RMA3_9HELO</name>
<feature type="region of interest" description="Disordered" evidence="1">
    <location>
        <begin position="407"/>
        <end position="483"/>
    </location>
</feature>
<evidence type="ECO:0000256" key="2">
    <source>
        <dbReference type="SAM" id="Phobius"/>
    </source>
</evidence>
<feature type="region of interest" description="Disordered" evidence="1">
    <location>
        <begin position="258"/>
        <end position="283"/>
    </location>
</feature>
<feature type="compositionally biased region" description="Low complexity" evidence="1">
    <location>
        <begin position="451"/>
        <end position="464"/>
    </location>
</feature>